<dbReference type="EMBL" id="SFCC01000009">
    <property type="protein sequence ID" value="RZQ62332.1"/>
    <property type="molecule type" value="Genomic_DNA"/>
</dbReference>
<evidence type="ECO:0000313" key="4">
    <source>
        <dbReference type="EMBL" id="RZQ62332.1"/>
    </source>
</evidence>
<gene>
    <name evidence="4" type="ORF">EWH70_18835</name>
</gene>
<dbReference type="PANTHER" id="PTHR30590">
    <property type="entry name" value="INNER MEMBRANE PROTEIN"/>
    <property type="match status" value="1"/>
</dbReference>
<feature type="transmembrane region" description="Helical" evidence="1">
    <location>
        <begin position="40"/>
        <end position="63"/>
    </location>
</feature>
<dbReference type="Proteomes" id="UP000292003">
    <property type="component" value="Unassembled WGS sequence"/>
</dbReference>
<evidence type="ECO:0000259" key="2">
    <source>
        <dbReference type="Pfam" id="PF04235"/>
    </source>
</evidence>
<feature type="transmembrane region" description="Helical" evidence="1">
    <location>
        <begin position="126"/>
        <end position="146"/>
    </location>
</feature>
<feature type="transmembrane region" description="Helical" evidence="1">
    <location>
        <begin position="7"/>
        <end position="28"/>
    </location>
</feature>
<dbReference type="RefSeq" id="WP_130476760.1">
    <property type="nucleotide sequence ID" value="NZ_SFCC01000009.1"/>
</dbReference>
<feature type="transmembrane region" description="Helical" evidence="1">
    <location>
        <begin position="101"/>
        <end position="121"/>
    </location>
</feature>
<organism evidence="4 5">
    <name type="scientific">Amycolatopsis suaedae</name>
    <dbReference type="NCBI Taxonomy" id="2510978"/>
    <lineage>
        <taxon>Bacteria</taxon>
        <taxon>Bacillati</taxon>
        <taxon>Actinomycetota</taxon>
        <taxon>Actinomycetes</taxon>
        <taxon>Pseudonocardiales</taxon>
        <taxon>Pseudonocardiaceae</taxon>
        <taxon>Amycolatopsis</taxon>
    </lineage>
</organism>
<feature type="transmembrane region" description="Helical" evidence="1">
    <location>
        <begin position="75"/>
        <end position="95"/>
    </location>
</feature>
<evidence type="ECO:0000313" key="5">
    <source>
        <dbReference type="Proteomes" id="UP000292003"/>
    </source>
</evidence>
<dbReference type="OrthoDB" id="4966979at2"/>
<keyword evidence="1" id="KW-0812">Transmembrane</keyword>
<feature type="transmembrane region" description="Helical" evidence="1">
    <location>
        <begin position="283"/>
        <end position="300"/>
    </location>
</feature>
<keyword evidence="1" id="KW-0472">Membrane</keyword>
<proteinExistence type="predicted"/>
<dbReference type="Pfam" id="PF04235">
    <property type="entry name" value="DUF418"/>
    <property type="match status" value="1"/>
</dbReference>
<reference evidence="4 5" key="1">
    <citation type="submission" date="2019-02" db="EMBL/GenBank/DDBJ databases">
        <title>Draft genome sequence of Amycolatopsis sp. 8-3EHSu isolated from roots of Suaeda maritima.</title>
        <authorList>
            <person name="Duangmal K."/>
            <person name="Chantavorakit T."/>
        </authorList>
    </citation>
    <scope>NUCLEOTIDE SEQUENCE [LARGE SCALE GENOMIC DNA]</scope>
    <source>
        <strain evidence="4 5">8-3EHSu</strain>
    </source>
</reference>
<feature type="transmembrane region" description="Helical" evidence="1">
    <location>
        <begin position="307"/>
        <end position="331"/>
    </location>
</feature>
<feature type="transmembrane region" description="Helical" evidence="1">
    <location>
        <begin position="337"/>
        <end position="358"/>
    </location>
</feature>
<dbReference type="InterPro" id="IPR052529">
    <property type="entry name" value="Bact_Transport_Assoc"/>
</dbReference>
<dbReference type="InterPro" id="IPR007349">
    <property type="entry name" value="DUF418"/>
</dbReference>
<dbReference type="InterPro" id="IPR012429">
    <property type="entry name" value="HGSNAT_cat"/>
</dbReference>
<comment type="caution">
    <text evidence="4">The sequence shown here is derived from an EMBL/GenBank/DDBJ whole genome shotgun (WGS) entry which is preliminary data.</text>
</comment>
<evidence type="ECO:0000259" key="3">
    <source>
        <dbReference type="Pfam" id="PF07786"/>
    </source>
</evidence>
<accession>A0A4Q7J6E5</accession>
<evidence type="ECO:0000256" key="1">
    <source>
        <dbReference type="SAM" id="Phobius"/>
    </source>
</evidence>
<keyword evidence="5" id="KW-1185">Reference proteome</keyword>
<dbReference type="AlphaFoldDB" id="A0A4Q7J6E5"/>
<feature type="transmembrane region" description="Helical" evidence="1">
    <location>
        <begin position="181"/>
        <end position="199"/>
    </location>
</feature>
<protein>
    <submittedName>
        <fullName evidence="4">DUF1624 domain-containing protein</fullName>
    </submittedName>
</protein>
<feature type="domain" description="DUF418" evidence="2">
    <location>
        <begin position="266"/>
        <end position="359"/>
    </location>
</feature>
<dbReference type="PANTHER" id="PTHR30590:SF3">
    <property type="entry name" value="HYPOTHETICAL MEMBRANE SPANNING PROTEIN"/>
    <property type="match status" value="1"/>
</dbReference>
<sequence>MTRGPRLAAVDAARGIALLGMIAVHSLAEESAPGEPTTAFAVFGGRAAATFAVLAGLGIAFMTGRRRVRTADFRATAAMLAVRALAIGAIGLALGYTDARFATVILPYYAVLFVLAIPLVLLPSWAVAAVGVAVAAGVPLLTHHLLPLLPAPSLDNHGFADAVAHPVRLLTELTLTGEYPALAWTTYLCAGLVIGRLPLDRPKVAVTLAGTGAALAAGAAAVSWLLLNVYGGLAAIWAAQPGSALTVPETTELLNLGGDGTVPASTVWWLAVDGPHTGTTPDLVGTTGAAVALIGVLLLLERLRTASVLLAPLAAAGSMALTFYVAHLAFVNSSYDVYGPGLGYALQVAAVLLVGLAWRATAGKGPLEALVTFLATRAKRWATPRAQPVQAR</sequence>
<feature type="domain" description="Heparan-alpha-glucosaminide N-acetyltransferase catalytic" evidence="3">
    <location>
        <begin position="6"/>
        <end position="205"/>
    </location>
</feature>
<dbReference type="Pfam" id="PF07786">
    <property type="entry name" value="HGSNAT_cat"/>
    <property type="match status" value="1"/>
</dbReference>
<keyword evidence="1" id="KW-1133">Transmembrane helix</keyword>
<name>A0A4Q7J6E5_9PSEU</name>
<feature type="transmembrane region" description="Helical" evidence="1">
    <location>
        <begin position="206"/>
        <end position="227"/>
    </location>
</feature>